<dbReference type="GO" id="GO:0006635">
    <property type="term" value="P:fatty acid beta-oxidation"/>
    <property type="evidence" value="ECO:0007669"/>
    <property type="project" value="TreeGrafter"/>
</dbReference>
<accession>A0A7S2UB47</accession>
<comment type="function">
    <text evidence="15">Key enzyme of fatty acid beta-oxidation. Able to isomerize both 3-cis (3Z) and 3-trans (3E) double bonds into the 2-trans (2E) form in a range of enoyl-CoA species, with a preference for (3Z)-enoyl-CoAs over (3E)-enoyl-CoAs. The catalytic efficiency of this enzyme is not affected by the fatty acyl chain length.</text>
</comment>
<keyword evidence="7" id="KW-0007">Acetylation</keyword>
<evidence type="ECO:0000256" key="9">
    <source>
        <dbReference type="ARBA" id="ARBA00023128"/>
    </source>
</evidence>
<sequence length="306" mass="33324">MFTIGSLLHGIPVTALPRGRSGALLLLRNSCSAAFSSNASGQELVKTEVNEKTNVASLILNRPPVNSLSLEMFRAISSAIQTIERDYPKVQGLVLSSSKPGTLSAGLDLIELHKPDPQRLPEFWNAFQQVYLDLYGSRLACVAAIEGHAPAAGCMLTMCCDYRIMAASPENGSKGPKIGLNETKLGISAPFWLGHLMVQTIGNRQAEKSLALGTLYSAEEALTIGLVDEVVPGEEVLARAHAEATKWAAIPPLARVTSKMMTRKKLLDDLEAKRQEDTDYTCEYLQSKTVQMPLSMYFESLQKKRG</sequence>
<name>A0A7S2UB47_9STRA</name>
<protein>
    <recommendedName>
        <fullName evidence="16">Enoyl-CoA delta isomerase 1, mitochondrial</fullName>
    </recommendedName>
    <alternativeName>
        <fullName evidence="17">3,2-trans-enoyl-CoA isomerase</fullName>
    </alternativeName>
</protein>
<dbReference type="InterPro" id="IPR029045">
    <property type="entry name" value="ClpP/crotonase-like_dom_sf"/>
</dbReference>
<evidence type="ECO:0000256" key="17">
    <source>
        <dbReference type="ARBA" id="ARBA00083575"/>
    </source>
</evidence>
<evidence type="ECO:0000256" key="2">
    <source>
        <dbReference type="ARBA" id="ARBA00005005"/>
    </source>
</evidence>
<comment type="catalytic activity">
    <reaction evidence="14">
        <text>(3Z)-octenoyl-CoA = (2E)-octenoyl-CoA</text>
        <dbReference type="Rhea" id="RHEA:46044"/>
        <dbReference type="ChEBI" id="CHEBI:62242"/>
        <dbReference type="ChEBI" id="CHEBI:85640"/>
    </reaction>
    <physiologicalReaction direction="left-to-right" evidence="14">
        <dbReference type="Rhea" id="RHEA:46045"/>
    </physiologicalReaction>
</comment>
<dbReference type="Pfam" id="PF00378">
    <property type="entry name" value="ECH_1"/>
    <property type="match status" value="1"/>
</dbReference>
<evidence type="ECO:0000256" key="18">
    <source>
        <dbReference type="RuleBase" id="RU003707"/>
    </source>
</evidence>
<evidence type="ECO:0000256" key="5">
    <source>
        <dbReference type="ARBA" id="ARBA00022832"/>
    </source>
</evidence>
<dbReference type="CDD" id="cd06558">
    <property type="entry name" value="crotonase-like"/>
    <property type="match status" value="1"/>
</dbReference>
<comment type="similarity">
    <text evidence="3 18">Belongs to the enoyl-CoA hydratase/isomerase family.</text>
</comment>
<evidence type="ECO:0000256" key="7">
    <source>
        <dbReference type="ARBA" id="ARBA00022990"/>
    </source>
</evidence>
<dbReference type="Gene3D" id="3.90.226.10">
    <property type="entry name" value="2-enoyl-CoA Hydratase, Chain A, domain 1"/>
    <property type="match status" value="1"/>
</dbReference>
<evidence type="ECO:0000313" key="19">
    <source>
        <dbReference type="EMBL" id="CAD9812645.1"/>
    </source>
</evidence>
<gene>
    <name evidence="19" type="ORF">ASEP1449_LOCUS4470</name>
</gene>
<evidence type="ECO:0000256" key="1">
    <source>
        <dbReference type="ARBA" id="ARBA00004305"/>
    </source>
</evidence>
<evidence type="ECO:0000256" key="15">
    <source>
        <dbReference type="ARBA" id="ARBA00056147"/>
    </source>
</evidence>
<evidence type="ECO:0000256" key="12">
    <source>
        <dbReference type="ARBA" id="ARBA00051293"/>
    </source>
</evidence>
<keyword evidence="8" id="KW-0443">Lipid metabolism</keyword>
<evidence type="ECO:0000256" key="10">
    <source>
        <dbReference type="ARBA" id="ARBA00023235"/>
    </source>
</evidence>
<dbReference type="InterPro" id="IPR001753">
    <property type="entry name" value="Enoyl-CoA_hydra/iso"/>
</dbReference>
<evidence type="ECO:0000256" key="16">
    <source>
        <dbReference type="ARBA" id="ARBA00068317"/>
    </source>
</evidence>
<dbReference type="InterPro" id="IPR018376">
    <property type="entry name" value="Enoyl-CoA_hyd/isom_CS"/>
</dbReference>
<keyword evidence="6" id="KW-0809">Transit peptide</keyword>
<dbReference type="GO" id="GO:0005759">
    <property type="term" value="C:mitochondrial matrix"/>
    <property type="evidence" value="ECO:0007669"/>
    <property type="project" value="UniProtKB-SubCell"/>
</dbReference>
<reference evidence="19" key="1">
    <citation type="submission" date="2021-01" db="EMBL/GenBank/DDBJ databases">
        <authorList>
            <person name="Corre E."/>
            <person name="Pelletier E."/>
            <person name="Niang G."/>
            <person name="Scheremetjew M."/>
            <person name="Finn R."/>
            <person name="Kale V."/>
            <person name="Holt S."/>
            <person name="Cochrane G."/>
            <person name="Meng A."/>
            <person name="Brown T."/>
            <person name="Cohen L."/>
        </authorList>
    </citation>
    <scope>NUCLEOTIDE SEQUENCE</scope>
    <source>
        <strain evidence="19">CCMP2084</strain>
    </source>
</reference>
<evidence type="ECO:0000256" key="4">
    <source>
        <dbReference type="ARBA" id="ARBA00011233"/>
    </source>
</evidence>
<comment type="pathway">
    <text evidence="2">Lipid metabolism; fatty acid beta-oxidation.</text>
</comment>
<organism evidence="19">
    <name type="scientific">Attheya septentrionalis</name>
    <dbReference type="NCBI Taxonomy" id="420275"/>
    <lineage>
        <taxon>Eukaryota</taxon>
        <taxon>Sar</taxon>
        <taxon>Stramenopiles</taxon>
        <taxon>Ochrophyta</taxon>
        <taxon>Bacillariophyta</taxon>
        <taxon>Coscinodiscophyceae</taxon>
        <taxon>Chaetocerotophycidae</taxon>
        <taxon>Chaetocerotales</taxon>
        <taxon>Attheyaceae</taxon>
        <taxon>Attheya</taxon>
    </lineage>
</organism>
<comment type="catalytic activity">
    <reaction evidence="13">
        <text>(3Z)-dodecenoyl-CoA = (2E)-dodecenoyl-CoA</text>
        <dbReference type="Rhea" id="RHEA:23716"/>
        <dbReference type="ChEBI" id="CHEBI:57330"/>
        <dbReference type="ChEBI" id="CHEBI:58543"/>
        <dbReference type="EC" id="5.3.3.8"/>
    </reaction>
    <physiologicalReaction direction="left-to-right" evidence="13">
        <dbReference type="Rhea" id="RHEA:23717"/>
    </physiologicalReaction>
</comment>
<dbReference type="EMBL" id="HBHQ01006628">
    <property type="protein sequence ID" value="CAD9812645.1"/>
    <property type="molecule type" value="Transcribed_RNA"/>
</dbReference>
<evidence type="ECO:0000256" key="3">
    <source>
        <dbReference type="ARBA" id="ARBA00005254"/>
    </source>
</evidence>
<comment type="subunit">
    <text evidence="4">Homotrimer.</text>
</comment>
<evidence type="ECO:0000256" key="6">
    <source>
        <dbReference type="ARBA" id="ARBA00022946"/>
    </source>
</evidence>
<evidence type="ECO:0000256" key="11">
    <source>
        <dbReference type="ARBA" id="ARBA00050938"/>
    </source>
</evidence>
<comment type="catalytic activity">
    <reaction evidence="12">
        <text>(2E)-tetradecenoyl-CoA = (3Z)-tetradecenoyl-CoA</text>
        <dbReference type="Rhea" id="RHEA:29847"/>
        <dbReference type="ChEBI" id="CHEBI:61405"/>
        <dbReference type="ChEBI" id="CHEBI:61968"/>
    </reaction>
    <physiologicalReaction direction="right-to-left" evidence="12">
        <dbReference type="Rhea" id="RHEA:29849"/>
    </physiologicalReaction>
</comment>
<keyword evidence="9" id="KW-0496">Mitochondrion</keyword>
<dbReference type="PANTHER" id="PTHR11941">
    <property type="entry name" value="ENOYL-COA HYDRATASE-RELATED"/>
    <property type="match status" value="1"/>
</dbReference>
<dbReference type="PROSITE" id="PS00166">
    <property type="entry name" value="ENOYL_COA_HYDRATASE"/>
    <property type="match status" value="1"/>
</dbReference>
<dbReference type="FunFam" id="3.90.226.10:FF:000034">
    <property type="entry name" value="Enoyl-CoA delta isomerase 1"/>
    <property type="match status" value="1"/>
</dbReference>
<comment type="catalytic activity">
    <reaction evidence="11">
        <text>(3Z)-decenoyl-CoA = (2E)-decenoyl-CoA</text>
        <dbReference type="Rhea" id="RHEA:77195"/>
        <dbReference type="ChEBI" id="CHEBI:61406"/>
        <dbReference type="ChEBI" id="CHEBI:195601"/>
    </reaction>
    <physiologicalReaction direction="left-to-right" evidence="11">
        <dbReference type="Rhea" id="RHEA:77196"/>
    </physiologicalReaction>
</comment>
<evidence type="ECO:0000256" key="8">
    <source>
        <dbReference type="ARBA" id="ARBA00023098"/>
    </source>
</evidence>
<proteinExistence type="inferred from homology"/>
<dbReference type="Gene3D" id="6.10.250.170">
    <property type="match status" value="1"/>
</dbReference>
<comment type="subcellular location">
    <subcellularLocation>
        <location evidence="1">Mitochondrion matrix</location>
    </subcellularLocation>
</comment>
<evidence type="ECO:0000256" key="14">
    <source>
        <dbReference type="ARBA" id="ARBA00052542"/>
    </source>
</evidence>
<dbReference type="PANTHER" id="PTHR11941:SF45">
    <property type="entry name" value="ENOYL-COA DELTA ISOMERASE 1, MITOCHONDRIAL"/>
    <property type="match status" value="1"/>
</dbReference>
<keyword evidence="10" id="KW-0413">Isomerase</keyword>
<keyword evidence="5" id="KW-0276">Fatty acid metabolism</keyword>
<dbReference type="AlphaFoldDB" id="A0A7S2UB47"/>
<dbReference type="GO" id="GO:0004165">
    <property type="term" value="F:delta(3)-delta(2)-enoyl-CoA isomerase activity"/>
    <property type="evidence" value="ECO:0007669"/>
    <property type="project" value="UniProtKB-EC"/>
</dbReference>
<evidence type="ECO:0000256" key="13">
    <source>
        <dbReference type="ARBA" id="ARBA00052376"/>
    </source>
</evidence>
<dbReference type="SUPFAM" id="SSF52096">
    <property type="entry name" value="ClpP/crotonase"/>
    <property type="match status" value="1"/>
</dbReference>